<dbReference type="EMBL" id="CAJNOT010001431">
    <property type="protein sequence ID" value="CAF1198405.1"/>
    <property type="molecule type" value="Genomic_DNA"/>
</dbReference>
<evidence type="ECO:0000313" key="10">
    <source>
        <dbReference type="EMBL" id="CAF1198405.1"/>
    </source>
</evidence>
<dbReference type="InterPro" id="IPR032805">
    <property type="entry name" value="Wax_synthase_dom"/>
</dbReference>
<dbReference type="Proteomes" id="UP000663864">
    <property type="component" value="Unassembled WGS sequence"/>
</dbReference>
<dbReference type="PANTHER" id="PTHR31595:SF57">
    <property type="entry name" value="OS04G0481900 PROTEIN"/>
    <property type="match status" value="1"/>
</dbReference>
<keyword evidence="4" id="KW-0808">Transferase</keyword>
<reference evidence="10" key="1">
    <citation type="submission" date="2021-02" db="EMBL/GenBank/DDBJ databases">
        <authorList>
            <person name="Nowell W R."/>
        </authorList>
    </citation>
    <scope>NUCLEOTIDE SEQUENCE</scope>
</reference>
<feature type="transmembrane region" description="Helical" evidence="8">
    <location>
        <begin position="5"/>
        <end position="21"/>
    </location>
</feature>
<evidence type="ECO:0000256" key="4">
    <source>
        <dbReference type="ARBA" id="ARBA00022679"/>
    </source>
</evidence>
<feature type="transmembrane region" description="Helical" evidence="8">
    <location>
        <begin position="140"/>
        <end position="161"/>
    </location>
</feature>
<dbReference type="GO" id="GO:0008374">
    <property type="term" value="F:O-acyltransferase activity"/>
    <property type="evidence" value="ECO:0007669"/>
    <property type="project" value="InterPro"/>
</dbReference>
<feature type="transmembrane region" description="Helical" evidence="8">
    <location>
        <begin position="218"/>
        <end position="239"/>
    </location>
</feature>
<comment type="similarity">
    <text evidence="3">Belongs to the wax synthase family.</text>
</comment>
<feature type="domain" description="Wax synthase" evidence="9">
    <location>
        <begin position="176"/>
        <end position="252"/>
    </location>
</feature>
<comment type="subcellular location">
    <subcellularLocation>
        <location evidence="1">Membrane</location>
        <topology evidence="1">Multi-pass membrane protein</topology>
    </subcellularLocation>
</comment>
<name>A0A814W7J9_9BILA</name>
<accession>A0A814W7J9</accession>
<dbReference type="AlphaFoldDB" id="A0A814W7J9"/>
<evidence type="ECO:0000256" key="1">
    <source>
        <dbReference type="ARBA" id="ARBA00004141"/>
    </source>
</evidence>
<feature type="transmembrane region" description="Helical" evidence="8">
    <location>
        <begin position="57"/>
        <end position="78"/>
    </location>
</feature>
<dbReference type="Pfam" id="PF13813">
    <property type="entry name" value="MBOAT_2"/>
    <property type="match status" value="1"/>
</dbReference>
<evidence type="ECO:0000259" key="9">
    <source>
        <dbReference type="Pfam" id="PF13813"/>
    </source>
</evidence>
<feature type="transmembrane region" description="Helical" evidence="8">
    <location>
        <begin position="27"/>
        <end position="45"/>
    </location>
</feature>
<gene>
    <name evidence="10" type="ORF">ZHD862_LOCUS22705</name>
</gene>
<feature type="transmembrane region" description="Helical" evidence="8">
    <location>
        <begin position="271"/>
        <end position="291"/>
    </location>
</feature>
<evidence type="ECO:0000313" key="11">
    <source>
        <dbReference type="Proteomes" id="UP000663864"/>
    </source>
</evidence>
<evidence type="ECO:0000256" key="7">
    <source>
        <dbReference type="ARBA" id="ARBA00023136"/>
    </source>
</evidence>
<feature type="transmembrane region" description="Helical" evidence="8">
    <location>
        <begin position="245"/>
        <end position="264"/>
    </location>
</feature>
<proteinExistence type="inferred from homology"/>
<keyword evidence="7 8" id="KW-0472">Membrane</keyword>
<evidence type="ECO:0000256" key="8">
    <source>
        <dbReference type="SAM" id="Phobius"/>
    </source>
</evidence>
<organism evidence="10 11">
    <name type="scientific">Rotaria sordida</name>
    <dbReference type="NCBI Taxonomy" id="392033"/>
    <lineage>
        <taxon>Eukaryota</taxon>
        <taxon>Metazoa</taxon>
        <taxon>Spiralia</taxon>
        <taxon>Gnathifera</taxon>
        <taxon>Rotifera</taxon>
        <taxon>Eurotatoria</taxon>
        <taxon>Bdelloidea</taxon>
        <taxon>Philodinida</taxon>
        <taxon>Philodinidae</taxon>
        <taxon>Rotaria</taxon>
    </lineage>
</organism>
<comment type="caution">
    <text evidence="10">The sequence shown here is derived from an EMBL/GenBank/DDBJ whole genome shotgun (WGS) entry which is preliminary data.</text>
</comment>
<dbReference type="PANTHER" id="PTHR31595">
    <property type="entry name" value="LONG-CHAIN-ALCOHOL O-FATTY-ACYLTRANSFERASE 3-RELATED"/>
    <property type="match status" value="1"/>
</dbReference>
<evidence type="ECO:0000256" key="2">
    <source>
        <dbReference type="ARBA" id="ARBA00005179"/>
    </source>
</evidence>
<dbReference type="InterPro" id="IPR044851">
    <property type="entry name" value="Wax_synthase"/>
</dbReference>
<dbReference type="GO" id="GO:0006629">
    <property type="term" value="P:lipid metabolic process"/>
    <property type="evidence" value="ECO:0007669"/>
    <property type="project" value="InterPro"/>
</dbReference>
<feature type="transmembrane region" description="Helical" evidence="8">
    <location>
        <begin position="108"/>
        <end position="128"/>
    </location>
</feature>
<sequence length="328" mass="38037">MYSQIIPLSWCLHIVLCFYLIRPIRIILYRALLILMPCFILIFIGCHNLPYLHMSSILTISLYWMITIRLIHLIIFSPNETNSFRIYALKFLWFFLPIIPCQSKNSISFYLILASIKILLIHWIFQWLRICEPNDSYGRLAMFYIYICTGTFLNDIQIVLVRLITLNKYSLVEFNNYPFLSKSIREFWGRRYNRLVGILLKEAIFDPIRRLPYSSATVGALASFIMSGILHVHVAVAGFGASSPLSPFLFFILQGIACCIEVMCPFTPPKLLGILLTHGFLLITAPLYVGLFTRAGPEFYEFNKPLLFDATWFPKLPVPNFCPKNKDF</sequence>
<keyword evidence="5 8" id="KW-0812">Transmembrane</keyword>
<protein>
    <recommendedName>
        <fullName evidence="9">Wax synthase domain-containing protein</fullName>
    </recommendedName>
</protein>
<keyword evidence="6 8" id="KW-1133">Transmembrane helix</keyword>
<evidence type="ECO:0000256" key="5">
    <source>
        <dbReference type="ARBA" id="ARBA00022692"/>
    </source>
</evidence>
<evidence type="ECO:0000256" key="6">
    <source>
        <dbReference type="ARBA" id="ARBA00022989"/>
    </source>
</evidence>
<comment type="pathway">
    <text evidence="2">Secondary metabolite biosynthesis.</text>
</comment>
<evidence type="ECO:0000256" key="3">
    <source>
        <dbReference type="ARBA" id="ARBA00007282"/>
    </source>
</evidence>
<dbReference type="GO" id="GO:0016020">
    <property type="term" value="C:membrane"/>
    <property type="evidence" value="ECO:0007669"/>
    <property type="project" value="UniProtKB-SubCell"/>
</dbReference>